<feature type="domain" description="ATP-grasp" evidence="5">
    <location>
        <begin position="114"/>
        <end position="313"/>
    </location>
</feature>
<evidence type="ECO:0000256" key="3">
    <source>
        <dbReference type="ARBA" id="ARBA00022840"/>
    </source>
</evidence>
<proteinExistence type="predicted"/>
<keyword evidence="6" id="KW-0614">Plasmid</keyword>
<organism evidence="6 7">
    <name type="scientific">Alicyclobacillus acidocaldarius subsp. acidocaldarius (strain ATCC 27009 / DSM 446 / BCRC 14685 / JCM 5260 / KCTC 1825 / NBRC 15652 / NCIMB 11725 / NRRL B-14509 / 104-IA)</name>
    <name type="common">Bacillus acidocaldarius</name>
    <dbReference type="NCBI Taxonomy" id="521098"/>
    <lineage>
        <taxon>Bacteria</taxon>
        <taxon>Bacillati</taxon>
        <taxon>Bacillota</taxon>
        <taxon>Bacilli</taxon>
        <taxon>Bacillales</taxon>
        <taxon>Alicyclobacillaceae</taxon>
        <taxon>Alicyclobacillus</taxon>
    </lineage>
</organism>
<dbReference type="HOGENOM" id="CLU_029016_6_2_9"/>
<geneLocation type="plasmid" evidence="6 7">
    <name>pAACI01</name>
</geneLocation>
<evidence type="ECO:0000256" key="2">
    <source>
        <dbReference type="ARBA" id="ARBA00022741"/>
    </source>
</evidence>
<dbReference type="Proteomes" id="UP000001917">
    <property type="component" value="Plasmid pAACI01"/>
</dbReference>
<evidence type="ECO:0000259" key="5">
    <source>
        <dbReference type="PROSITE" id="PS50975"/>
    </source>
</evidence>
<evidence type="ECO:0000313" key="7">
    <source>
        <dbReference type="Proteomes" id="UP000001917"/>
    </source>
</evidence>
<dbReference type="InterPro" id="IPR011761">
    <property type="entry name" value="ATP-grasp"/>
</dbReference>
<evidence type="ECO:0000313" key="6">
    <source>
        <dbReference type="EMBL" id="ACV59990.1"/>
    </source>
</evidence>
<dbReference type="GO" id="GO:0046872">
    <property type="term" value="F:metal ion binding"/>
    <property type="evidence" value="ECO:0007669"/>
    <property type="project" value="InterPro"/>
</dbReference>
<reference evidence="6 7" key="2">
    <citation type="journal article" date="2010" name="Stand. Genomic Sci.">
        <title>Complete genome sequence of Alicyclobacillus acidocaldarius type strain (104-IA).</title>
        <authorList>
            <person name="Mavromatis K."/>
            <person name="Sikorski J."/>
            <person name="Lapidus A."/>
            <person name="Glavina Del Rio T."/>
            <person name="Copeland A."/>
            <person name="Tice H."/>
            <person name="Cheng J.F."/>
            <person name="Lucas S."/>
            <person name="Chen F."/>
            <person name="Nolan M."/>
            <person name="Bruce D."/>
            <person name="Goodwin L."/>
            <person name="Pitluck S."/>
            <person name="Ivanova N."/>
            <person name="Ovchinnikova G."/>
            <person name="Pati A."/>
            <person name="Chen A."/>
            <person name="Palaniappan K."/>
            <person name="Land M."/>
            <person name="Hauser L."/>
            <person name="Chang Y.J."/>
            <person name="Jeffries C.D."/>
            <person name="Chain P."/>
            <person name="Meincke L."/>
            <person name="Sims D."/>
            <person name="Chertkov O."/>
            <person name="Han C."/>
            <person name="Brettin T."/>
            <person name="Detter J.C."/>
            <person name="Wahrenburg C."/>
            <person name="Rohde M."/>
            <person name="Pukall R."/>
            <person name="Goker M."/>
            <person name="Bristow J."/>
            <person name="Eisen J.A."/>
            <person name="Markowitz V."/>
            <person name="Hugenholtz P."/>
            <person name="Klenk H.P."/>
            <person name="Kyrpides N.C."/>
        </authorList>
    </citation>
    <scope>NUCLEOTIDE SEQUENCE [LARGE SCALE GENOMIC DNA]</scope>
    <source>
        <strain evidence="7">ATCC 27009 / DSM 446 / BCRC 14685 / JCM 5260 / KCTC 1825 / NBRC 15652 / NCIMB 11725 / NRRL B-14509 / 104-IA</strain>
        <plasmid evidence="6 7">pAACI01</plasmid>
    </source>
</reference>
<reference evidence="7" key="1">
    <citation type="submission" date="2009-09" db="EMBL/GenBank/DDBJ databases">
        <title>The complete plasmid1 of Alicyclobacillus acidocaldarius subsp. acidocaldarius DSM 446.</title>
        <authorList>
            <consortium name="US DOE Joint Genome Institute (JGI-PGF)"/>
            <person name="Lucas S."/>
            <person name="Copeland A."/>
            <person name="Lapidus A."/>
            <person name="Glavina del Rio T."/>
            <person name="Dalin E."/>
            <person name="Tice H."/>
            <person name="Bruce D."/>
            <person name="Goodwin L."/>
            <person name="Pitluck S."/>
            <person name="Kyrpides N."/>
            <person name="Mavromatis K."/>
            <person name="Ivanova N."/>
            <person name="Ovchinnikova G."/>
            <person name="Chertkov O."/>
            <person name="Sims D."/>
            <person name="Brettin T."/>
            <person name="Detter J.C."/>
            <person name="Han C."/>
            <person name="Larimer F."/>
            <person name="Land M."/>
            <person name="Hauser L."/>
            <person name="Markowitz V."/>
            <person name="Cheng J.-F."/>
            <person name="Hugenholtz P."/>
            <person name="Woyke T."/>
            <person name="Wu D."/>
            <person name="Pukall R."/>
            <person name="Klenk H.-P."/>
            <person name="Eisen J.A."/>
        </authorList>
    </citation>
    <scope>NUCLEOTIDE SEQUENCE [LARGE SCALE GENOMIC DNA]</scope>
    <source>
        <strain evidence="7">ATCC 27009 / DSM 446 / BCRC 14685 / JCM 5260 / KCTC 1825 / NBRC 15652 / NCIMB 11725 / NRRL B-14509 / 104-IA</strain>
        <plasmid evidence="7">pAACI01</plasmid>
    </source>
</reference>
<evidence type="ECO:0000256" key="1">
    <source>
        <dbReference type="ARBA" id="ARBA00022598"/>
    </source>
</evidence>
<sequence>MNEKPQAVVVIGTREHEGEVELVRALGYRVLLLNTKINIEDALVADVPVELDLNDETLVISKVIDLTNHYYIKAVFTLNEYRVPLSARIAETLGLQRTISYEAAQNCRNKKLTRRTLMRNGIQAMKFATVKTPAEALDVIADMDLPVVVKPANDAGSHLVYRCDTLQEVWEAVEAIAQTPYNWVGQNRDPEILIEEYLVGKEYSVEACTIQGETHILAITEKETTTTNVSVEIGHTVPAILEEEQVSSIHDLVKKALRALGVDNCVTHTEIKLDGNSLRIVEVNARPAGDKIPLLVRAVTGYDLRELALHIALGGQFENAPRHEVLAPVAAIRFLIADKHGVVSYDSRGVLEFEEMKYIEFFTKNGYVVKKTTSNYNRLGYFVVFGKNRDHVETVNRKILSKLNLRISDI</sequence>
<dbReference type="InterPro" id="IPR052032">
    <property type="entry name" value="ATP-dep_AA_Ligase"/>
</dbReference>
<dbReference type="Gene3D" id="3.40.50.20">
    <property type="match status" value="1"/>
</dbReference>
<dbReference type="Gene3D" id="3.30.470.20">
    <property type="entry name" value="ATP-grasp fold, B domain"/>
    <property type="match status" value="1"/>
</dbReference>
<dbReference type="PROSITE" id="PS50975">
    <property type="entry name" value="ATP_GRASP"/>
    <property type="match status" value="1"/>
</dbReference>
<dbReference type="PANTHER" id="PTHR43585:SF2">
    <property type="entry name" value="ATP-GRASP ENZYME FSQD"/>
    <property type="match status" value="1"/>
</dbReference>
<keyword evidence="7" id="KW-1185">Reference proteome</keyword>
<accession>C8WY96</accession>
<gene>
    <name evidence="6" type="ordered locus">Aaci_2987</name>
</gene>
<protein>
    <submittedName>
        <fullName evidence="6">Phosphoribosylglycinamide synthetase</fullName>
    </submittedName>
</protein>
<name>C8WY96_ALIAD</name>
<dbReference type="Pfam" id="PF13535">
    <property type="entry name" value="ATP-grasp_4"/>
    <property type="match status" value="1"/>
</dbReference>
<keyword evidence="2 4" id="KW-0547">Nucleotide-binding</keyword>
<dbReference type="GO" id="GO:0016874">
    <property type="term" value="F:ligase activity"/>
    <property type="evidence" value="ECO:0007669"/>
    <property type="project" value="UniProtKB-KW"/>
</dbReference>
<dbReference type="RefSeq" id="WP_015759718.1">
    <property type="nucleotide sequence ID" value="NC_013206.1"/>
</dbReference>
<keyword evidence="3 4" id="KW-0067">ATP-binding</keyword>
<keyword evidence="1" id="KW-0436">Ligase</keyword>
<dbReference type="SUPFAM" id="SSF56059">
    <property type="entry name" value="Glutathione synthetase ATP-binding domain-like"/>
    <property type="match status" value="1"/>
</dbReference>
<dbReference type="PANTHER" id="PTHR43585">
    <property type="entry name" value="FUMIPYRROLE BIOSYNTHESIS PROTEIN C"/>
    <property type="match status" value="1"/>
</dbReference>
<dbReference type="AlphaFoldDB" id="C8WY96"/>
<dbReference type="SMART" id="SM01209">
    <property type="entry name" value="GARS_A"/>
    <property type="match status" value="1"/>
</dbReference>
<dbReference type="KEGG" id="aac:Aaci_2987"/>
<dbReference type="GO" id="GO:0005524">
    <property type="term" value="F:ATP binding"/>
    <property type="evidence" value="ECO:0007669"/>
    <property type="project" value="UniProtKB-UniRule"/>
</dbReference>
<evidence type="ECO:0000256" key="4">
    <source>
        <dbReference type="PROSITE-ProRule" id="PRU00409"/>
    </source>
</evidence>
<dbReference type="EMBL" id="CP001728">
    <property type="protein sequence ID" value="ACV59990.1"/>
    <property type="molecule type" value="Genomic_DNA"/>
</dbReference>